<proteinExistence type="predicted"/>
<feature type="region of interest" description="Disordered" evidence="1">
    <location>
        <begin position="122"/>
        <end position="149"/>
    </location>
</feature>
<feature type="non-terminal residue" evidence="2">
    <location>
        <position position="1"/>
    </location>
</feature>
<comment type="caution">
    <text evidence="2">The sequence shown here is derived from an EMBL/GenBank/DDBJ whole genome shotgun (WGS) entry which is preliminary data.</text>
</comment>
<reference evidence="2 3" key="1">
    <citation type="journal article" date="2018" name="Sci. Rep.">
        <title>Genomic signatures of local adaptation to the degree of environmental predictability in rotifers.</title>
        <authorList>
            <person name="Franch-Gras L."/>
            <person name="Hahn C."/>
            <person name="Garcia-Roger E.M."/>
            <person name="Carmona M.J."/>
            <person name="Serra M."/>
            <person name="Gomez A."/>
        </authorList>
    </citation>
    <scope>NUCLEOTIDE SEQUENCE [LARGE SCALE GENOMIC DNA]</scope>
    <source>
        <strain evidence="2">HYR1</strain>
    </source>
</reference>
<dbReference type="AlphaFoldDB" id="A0A3M7Q4E1"/>
<evidence type="ECO:0000313" key="2">
    <source>
        <dbReference type="EMBL" id="RNA06062.1"/>
    </source>
</evidence>
<feature type="region of interest" description="Disordered" evidence="1">
    <location>
        <begin position="374"/>
        <end position="397"/>
    </location>
</feature>
<gene>
    <name evidence="2" type="ORF">BpHYR1_003283</name>
</gene>
<evidence type="ECO:0000313" key="3">
    <source>
        <dbReference type="Proteomes" id="UP000276133"/>
    </source>
</evidence>
<dbReference type="Proteomes" id="UP000276133">
    <property type="component" value="Unassembled WGS sequence"/>
</dbReference>
<feature type="region of interest" description="Disordered" evidence="1">
    <location>
        <begin position="419"/>
        <end position="440"/>
    </location>
</feature>
<protein>
    <submittedName>
        <fullName evidence="2">Uncharacterized protein</fullName>
    </submittedName>
</protein>
<name>A0A3M7Q4E1_BRAPC</name>
<sequence length="514" mass="59379">DKQASIEQTVVEQPDQYLNNSIISKLDLNIEPNYDFEIPIYIQPYSNNESFVSLKDQSHLTQISDRLNLDLDSLVNSQERITQSEDNSTKCQQSERFFTDFSSKIEYFNSLIDHHTNSNVSSFQNISKTHPKDISSSSSSDSNQQDISIHPLQLRPLSTEADFISDDEPYMDRSFATNDEFSDSKRFSSLDPSISNDYELNSYKINISKTREINNVSFESRSKNISESRNIGFNNPFYENIQSSKNHTENSKTYKFSSNNPFRNDVAKTIEPLSVQNLINIQPDVRNNINNQPQKSSIPIFPTDLSIPIVQSDAKTIKIESLTEIKITDECKQRSQERPKELHRTSLVKSLNKSDDELLFRDNLDEIKHLRNSSEIDRSASRQKKDESKSKQNTQSKKENGFFSVFNRIINVFKAPFKSSDKNKSNQKSKQKEFKRSLISSDDEDDDKEIKVFTISDIKSGQSKFPWTKSKETKTLLQRKLPNYENQRLILVENFQDGNAAYFKCPIIKEPYKS</sequence>
<dbReference type="EMBL" id="REGN01007504">
    <property type="protein sequence ID" value="RNA06062.1"/>
    <property type="molecule type" value="Genomic_DNA"/>
</dbReference>
<evidence type="ECO:0000256" key="1">
    <source>
        <dbReference type="SAM" id="MobiDB-lite"/>
    </source>
</evidence>
<feature type="compositionally biased region" description="Basic and acidic residues" evidence="1">
    <location>
        <begin position="419"/>
        <end position="436"/>
    </location>
</feature>
<accession>A0A3M7Q4E1</accession>
<organism evidence="2 3">
    <name type="scientific">Brachionus plicatilis</name>
    <name type="common">Marine rotifer</name>
    <name type="synonym">Brachionus muelleri</name>
    <dbReference type="NCBI Taxonomy" id="10195"/>
    <lineage>
        <taxon>Eukaryota</taxon>
        <taxon>Metazoa</taxon>
        <taxon>Spiralia</taxon>
        <taxon>Gnathifera</taxon>
        <taxon>Rotifera</taxon>
        <taxon>Eurotatoria</taxon>
        <taxon>Monogononta</taxon>
        <taxon>Pseudotrocha</taxon>
        <taxon>Ploima</taxon>
        <taxon>Brachionidae</taxon>
        <taxon>Brachionus</taxon>
    </lineage>
</organism>
<feature type="compositionally biased region" description="Low complexity" evidence="1">
    <location>
        <begin position="134"/>
        <end position="149"/>
    </location>
</feature>
<keyword evidence="3" id="KW-1185">Reference proteome</keyword>